<dbReference type="Proteomes" id="UP000262882">
    <property type="component" value="Unassembled WGS sequence"/>
</dbReference>
<dbReference type="EMBL" id="QVNQ01000005">
    <property type="protein sequence ID" value="RFS84052.1"/>
    <property type="molecule type" value="Genomic_DNA"/>
</dbReference>
<dbReference type="InterPro" id="IPR029032">
    <property type="entry name" value="AhpD-like"/>
</dbReference>
<dbReference type="Gene3D" id="1.20.1290.10">
    <property type="entry name" value="AhpD-like"/>
    <property type="match status" value="1"/>
</dbReference>
<protein>
    <submittedName>
        <fullName evidence="3">Carboxymuconolactone decarboxylase family protein</fullName>
    </submittedName>
</protein>
<dbReference type="PANTHER" id="PTHR34846">
    <property type="entry name" value="4-CARBOXYMUCONOLACTONE DECARBOXYLASE FAMILY PROTEIN (AFU_ORTHOLOGUE AFUA_6G11590)"/>
    <property type="match status" value="1"/>
</dbReference>
<proteinExistence type="predicted"/>
<name>A0A372GFT2_9ACTN</name>
<organism evidence="3 4">
    <name type="scientific">Actinomadura spongiicola</name>
    <dbReference type="NCBI Taxonomy" id="2303421"/>
    <lineage>
        <taxon>Bacteria</taxon>
        <taxon>Bacillati</taxon>
        <taxon>Actinomycetota</taxon>
        <taxon>Actinomycetes</taxon>
        <taxon>Streptosporangiales</taxon>
        <taxon>Thermomonosporaceae</taxon>
        <taxon>Actinomadura</taxon>
    </lineage>
</organism>
<sequence length="223" mass="24190">MIDPVSGEHVNDRPPPGPSATRLPLLLPGTLSDDQRTVYEAVTGGPRTQGRVPPAAVADRFGRLLGPFNAMLYSPSVGLPLQDLGAALRFRTAFTRREREIAILVVAAHLRSDYEWHAHELVGRRAGLADDEMAALREGRAPMLADVRERVVYEAVRQLVAEDDLGDAVFTEAATTLGRPAVVELVTLVGYYRALALHLRVFRVGVPDGEAAPAWPAVEDGDE</sequence>
<evidence type="ECO:0000259" key="2">
    <source>
        <dbReference type="Pfam" id="PF02627"/>
    </source>
</evidence>
<evidence type="ECO:0000313" key="3">
    <source>
        <dbReference type="EMBL" id="RFS84052.1"/>
    </source>
</evidence>
<dbReference type="AlphaFoldDB" id="A0A372GFT2"/>
<dbReference type="Pfam" id="PF02627">
    <property type="entry name" value="CMD"/>
    <property type="match status" value="1"/>
</dbReference>
<dbReference type="PANTHER" id="PTHR34846:SF11">
    <property type="entry name" value="4-CARBOXYMUCONOLACTONE DECARBOXYLASE FAMILY PROTEIN (AFU_ORTHOLOGUE AFUA_6G11590)"/>
    <property type="match status" value="1"/>
</dbReference>
<dbReference type="InterPro" id="IPR003779">
    <property type="entry name" value="CMD-like"/>
</dbReference>
<keyword evidence="4" id="KW-1185">Reference proteome</keyword>
<dbReference type="OrthoDB" id="949132at2"/>
<dbReference type="GO" id="GO:0051920">
    <property type="term" value="F:peroxiredoxin activity"/>
    <property type="evidence" value="ECO:0007669"/>
    <property type="project" value="InterPro"/>
</dbReference>
<feature type="region of interest" description="Disordered" evidence="1">
    <location>
        <begin position="1"/>
        <end position="23"/>
    </location>
</feature>
<dbReference type="RefSeq" id="WP_117400738.1">
    <property type="nucleotide sequence ID" value="NZ_QVNQ01000005.1"/>
</dbReference>
<feature type="domain" description="Carboxymuconolactone decarboxylase-like" evidence="2">
    <location>
        <begin position="82"/>
        <end position="157"/>
    </location>
</feature>
<gene>
    <name evidence="3" type="ORF">D0T12_17930</name>
</gene>
<comment type="caution">
    <text evidence="3">The sequence shown here is derived from an EMBL/GenBank/DDBJ whole genome shotgun (WGS) entry which is preliminary data.</text>
</comment>
<evidence type="ECO:0000256" key="1">
    <source>
        <dbReference type="SAM" id="MobiDB-lite"/>
    </source>
</evidence>
<dbReference type="SUPFAM" id="SSF69118">
    <property type="entry name" value="AhpD-like"/>
    <property type="match status" value="1"/>
</dbReference>
<evidence type="ECO:0000313" key="4">
    <source>
        <dbReference type="Proteomes" id="UP000262882"/>
    </source>
</evidence>
<reference evidence="3 4" key="1">
    <citation type="submission" date="2018-08" db="EMBL/GenBank/DDBJ databases">
        <title>Actinomadura spongicola sp. nov., isolated from marine sponge Leucetta chagosensis.</title>
        <authorList>
            <person name="Li L."/>
            <person name="Lin H.W."/>
        </authorList>
    </citation>
    <scope>NUCLEOTIDE SEQUENCE [LARGE SCALE GENOMIC DNA]</scope>
    <source>
        <strain evidence="3 4">LHW52907</strain>
    </source>
</reference>
<accession>A0A372GFT2</accession>